<evidence type="ECO:0000313" key="3">
    <source>
        <dbReference type="Proteomes" id="UP000194236"/>
    </source>
</evidence>
<name>A0A1Y3AT43_EURMA</name>
<comment type="caution">
    <text evidence="2">The sequence shown here is derived from an EMBL/GenBank/DDBJ whole genome shotgun (WGS) entry which is preliminary data.</text>
</comment>
<evidence type="ECO:0000256" key="1">
    <source>
        <dbReference type="SAM" id="Phobius"/>
    </source>
</evidence>
<reference evidence="2 3" key="1">
    <citation type="submission" date="2017-03" db="EMBL/GenBank/DDBJ databases">
        <title>Genome Survey of Euroglyphus maynei.</title>
        <authorList>
            <person name="Arlian L.G."/>
            <person name="Morgan M.S."/>
            <person name="Rider S.D."/>
        </authorList>
    </citation>
    <scope>NUCLEOTIDE SEQUENCE [LARGE SCALE GENOMIC DNA]</scope>
    <source>
        <strain evidence="2">Arlian Lab</strain>
        <tissue evidence="2">Whole body</tissue>
    </source>
</reference>
<keyword evidence="3" id="KW-1185">Reference proteome</keyword>
<dbReference type="AlphaFoldDB" id="A0A1Y3AT43"/>
<keyword evidence="1" id="KW-1133">Transmembrane helix</keyword>
<protein>
    <submittedName>
        <fullName evidence="2">Uncharacterized protein</fullName>
    </submittedName>
</protein>
<feature type="transmembrane region" description="Helical" evidence="1">
    <location>
        <begin position="118"/>
        <end position="142"/>
    </location>
</feature>
<dbReference type="Proteomes" id="UP000194236">
    <property type="component" value="Unassembled WGS sequence"/>
</dbReference>
<keyword evidence="1" id="KW-0812">Transmembrane</keyword>
<proteinExistence type="predicted"/>
<dbReference type="EMBL" id="MUJZ01059935">
    <property type="protein sequence ID" value="OTF71640.1"/>
    <property type="molecule type" value="Genomic_DNA"/>
</dbReference>
<keyword evidence="1" id="KW-0472">Membrane</keyword>
<accession>A0A1Y3AT43</accession>
<evidence type="ECO:0000313" key="2">
    <source>
        <dbReference type="EMBL" id="OTF71640.1"/>
    </source>
</evidence>
<gene>
    <name evidence="2" type="ORF">BLA29_002904</name>
</gene>
<sequence>MNGKYIDDKQQRFQYKPMYGIDQKVNCTKLIRMNFDQCEIQAQNTWDITIDDYFFSEKHFCCFIWTTVDCETQVVNECDEKFGKLLKDSTIDWFRDACHSYAYSSWSCWWLAKKNRRIVIGSCIAVILLIIIVVGGYCVIQYV</sequence>
<organism evidence="2 3">
    <name type="scientific">Euroglyphus maynei</name>
    <name type="common">Mayne's house dust mite</name>
    <dbReference type="NCBI Taxonomy" id="6958"/>
    <lineage>
        <taxon>Eukaryota</taxon>
        <taxon>Metazoa</taxon>
        <taxon>Ecdysozoa</taxon>
        <taxon>Arthropoda</taxon>
        <taxon>Chelicerata</taxon>
        <taxon>Arachnida</taxon>
        <taxon>Acari</taxon>
        <taxon>Acariformes</taxon>
        <taxon>Sarcoptiformes</taxon>
        <taxon>Astigmata</taxon>
        <taxon>Psoroptidia</taxon>
        <taxon>Analgoidea</taxon>
        <taxon>Pyroglyphidae</taxon>
        <taxon>Pyroglyphinae</taxon>
        <taxon>Euroglyphus</taxon>
    </lineage>
</organism>
<dbReference type="OrthoDB" id="6511903at2759"/>